<proteinExistence type="predicted"/>
<sequence>MVHYYLLFNQFSSDLSAASPDDILTLTEAIKRSLEQNPSLKVFAFGLQKMGNTLKK</sequence>
<evidence type="ECO:0000313" key="2">
    <source>
        <dbReference type="Proteomes" id="UP000032749"/>
    </source>
</evidence>
<dbReference type="HOGENOM" id="CLU_3009848_0_0_6"/>
<reference evidence="1 2" key="1">
    <citation type="journal article" date="2013" name="Nat. Commun.">
        <title>Genome sequence and functional genomic analysis of the oil-degrading bacterium Oleispira antarctica.</title>
        <authorList>
            <person name="Kube M."/>
            <person name="Chernikova T.N."/>
            <person name="Al-Ramahi Y."/>
            <person name="Beloqui A."/>
            <person name="Lopez-Cortez N."/>
            <person name="Guazzaroni M.E."/>
            <person name="Heipieper H.J."/>
            <person name="Klages S."/>
            <person name="Kotsyurbenko O.R."/>
            <person name="Langer I."/>
            <person name="Nechitaylo T.Y."/>
            <person name="Lunsdorf H."/>
            <person name="Fernandez M."/>
            <person name="Juarez S."/>
            <person name="Ciordia S."/>
            <person name="Singer A."/>
            <person name="Kagan O."/>
            <person name="Egorova O."/>
            <person name="Petit P.A."/>
            <person name="Stogios P."/>
            <person name="Kim Y."/>
            <person name="Tchigvintsev A."/>
            <person name="Flick R."/>
            <person name="Denaro R."/>
            <person name="Genovese M."/>
            <person name="Albar J.P."/>
            <person name="Reva O.N."/>
            <person name="Martinez-Gomariz M."/>
            <person name="Tran H."/>
            <person name="Ferrer M."/>
            <person name="Savchenko A."/>
            <person name="Yakunin A.F."/>
            <person name="Yakimov M.M."/>
            <person name="Golyshina O.V."/>
            <person name="Reinhardt R."/>
            <person name="Golyshin P.N."/>
        </authorList>
    </citation>
    <scope>NUCLEOTIDE SEQUENCE [LARGE SCALE GENOMIC DNA]</scope>
</reference>
<gene>
    <name evidence="1" type="ORF">OLEAN_C37450</name>
</gene>
<dbReference type="Proteomes" id="UP000032749">
    <property type="component" value="Chromosome"/>
</dbReference>
<dbReference type="KEGG" id="oai:OLEAN_C37450"/>
<dbReference type="STRING" id="698738.OLEAN_C37450"/>
<organism evidence="1 2">
    <name type="scientific">Oleispira antarctica RB-8</name>
    <dbReference type="NCBI Taxonomy" id="698738"/>
    <lineage>
        <taxon>Bacteria</taxon>
        <taxon>Pseudomonadati</taxon>
        <taxon>Pseudomonadota</taxon>
        <taxon>Gammaproteobacteria</taxon>
        <taxon>Oceanospirillales</taxon>
        <taxon>Oceanospirillaceae</taxon>
        <taxon>Oleispira</taxon>
    </lineage>
</organism>
<protein>
    <submittedName>
        <fullName evidence="1">Outer membrane efflux protein</fullName>
    </submittedName>
</protein>
<dbReference type="AlphaFoldDB" id="R4YRT2"/>
<keyword evidence="2" id="KW-1185">Reference proteome</keyword>
<accession>R4YRT2</accession>
<evidence type="ECO:0000313" key="1">
    <source>
        <dbReference type="EMBL" id="CCK77921.1"/>
    </source>
</evidence>
<dbReference type="EMBL" id="FO203512">
    <property type="protein sequence ID" value="CCK77921.1"/>
    <property type="molecule type" value="Genomic_DNA"/>
</dbReference>
<name>R4YRT2_OLEAN</name>